<dbReference type="Gene3D" id="3.40.50.620">
    <property type="entry name" value="HUPs"/>
    <property type="match status" value="1"/>
</dbReference>
<dbReference type="Pfam" id="PF00582">
    <property type="entry name" value="Usp"/>
    <property type="match status" value="1"/>
</dbReference>
<dbReference type="SUPFAM" id="SSF52402">
    <property type="entry name" value="Adenine nucleotide alpha hydrolases-like"/>
    <property type="match status" value="1"/>
</dbReference>
<sequence>MVGVNAAARKGWWCPSRESAGALDYALSHALVENDTLVLLHVETPNPWKNPFGALFKNPMSPGSTRGSSGGSYSLSLAAAEGAGGGEVDFLDGMKRTCMARQPKVKVVAEKVEMTDGKDKASAIVAHSAASKVDLLIIGQRKTLSNAILGPRKVLSLKGFDTADYVVENSKCTCVAVQKKGQKAGYLLNSKTHKNFWLLA</sequence>
<dbReference type="AlphaFoldDB" id="A0A6I9STZ2"/>
<accession>A0A6I9STZ2</accession>
<feature type="domain" description="UspA" evidence="1">
    <location>
        <begin position="16"/>
        <end position="177"/>
    </location>
</feature>
<organism evidence="2 3">
    <name type="scientific">Sesamum indicum</name>
    <name type="common">Oriental sesame</name>
    <name type="synonym">Sesamum orientale</name>
    <dbReference type="NCBI Taxonomy" id="4182"/>
    <lineage>
        <taxon>Eukaryota</taxon>
        <taxon>Viridiplantae</taxon>
        <taxon>Streptophyta</taxon>
        <taxon>Embryophyta</taxon>
        <taxon>Tracheophyta</taxon>
        <taxon>Spermatophyta</taxon>
        <taxon>Magnoliopsida</taxon>
        <taxon>eudicotyledons</taxon>
        <taxon>Gunneridae</taxon>
        <taxon>Pentapetalae</taxon>
        <taxon>asterids</taxon>
        <taxon>lamiids</taxon>
        <taxon>Lamiales</taxon>
        <taxon>Pedaliaceae</taxon>
        <taxon>Sesamum</taxon>
    </lineage>
</organism>
<evidence type="ECO:0000313" key="2">
    <source>
        <dbReference type="Proteomes" id="UP000504604"/>
    </source>
</evidence>
<proteinExistence type="predicted"/>
<dbReference type="GeneID" id="105158719"/>
<dbReference type="InterPro" id="IPR006016">
    <property type="entry name" value="UspA"/>
</dbReference>
<name>A0A6I9STZ2_SESIN</name>
<dbReference type="PANTHER" id="PTHR47867:SF1">
    <property type="entry name" value="ADENINE NUCLEOTIDE ALPHA HYDROLASES-LIKE SUPERFAMILY PROTEIN"/>
    <property type="match status" value="1"/>
</dbReference>
<keyword evidence="2" id="KW-1185">Reference proteome</keyword>
<protein>
    <submittedName>
        <fullName evidence="3">Uncharacterized protein LOC105158719</fullName>
    </submittedName>
</protein>
<dbReference type="KEGG" id="sind:105158719"/>
<reference evidence="3" key="1">
    <citation type="submission" date="2025-08" db="UniProtKB">
        <authorList>
            <consortium name="RefSeq"/>
        </authorList>
    </citation>
    <scope>IDENTIFICATION</scope>
</reference>
<evidence type="ECO:0000259" key="1">
    <source>
        <dbReference type="Pfam" id="PF00582"/>
    </source>
</evidence>
<dbReference type="RefSeq" id="XP_011073861.1">
    <property type="nucleotide sequence ID" value="XM_011075559.2"/>
</dbReference>
<dbReference type="Proteomes" id="UP000504604">
    <property type="component" value="Linkage group LG3"/>
</dbReference>
<dbReference type="InterPro" id="IPR014729">
    <property type="entry name" value="Rossmann-like_a/b/a_fold"/>
</dbReference>
<dbReference type="Gramene" id="SIN_1015317.t">
    <property type="protein sequence ID" value="SIN_1015317.t"/>
    <property type="gene ID" value="SIN_1015317"/>
</dbReference>
<dbReference type="InParanoid" id="A0A6I9STZ2"/>
<dbReference type="PANTHER" id="PTHR47867">
    <property type="entry name" value="ADENINE NUCLEOTIDE ALPHA HYDROLASES-LIKE SUPERFAMILY PROTEIN"/>
    <property type="match status" value="1"/>
</dbReference>
<gene>
    <name evidence="3" type="primary">LOC105158719</name>
</gene>
<evidence type="ECO:0000313" key="3">
    <source>
        <dbReference type="RefSeq" id="XP_011073861.1"/>
    </source>
</evidence>
<dbReference type="OrthoDB" id="786029at2759"/>